<name>A0A8S2UJC3_9BILA</name>
<dbReference type="EMBL" id="CAJNOK010040006">
    <property type="protein sequence ID" value="CAF1548436.1"/>
    <property type="molecule type" value="Genomic_DNA"/>
</dbReference>
<reference evidence="3" key="1">
    <citation type="submission" date="2021-02" db="EMBL/GenBank/DDBJ databases">
        <authorList>
            <person name="Nowell W R."/>
        </authorList>
    </citation>
    <scope>NUCLEOTIDE SEQUENCE</scope>
</reference>
<sequence>MKKKIRNLWRDEEDLGKEINHHSELINSQVTLLRAPPLEQYRNILEQYIPQTPHNMDEIDGINPLPTTIAINQKIGHSRTLKNTDNNSPVLPKFDLAFDLALDLTTVDGSEEGSEEGIVMREWLKENNGQYAETIATCQEQVLIQEKVIPARTIETYAPIDTNSTITFIEPNGNTPTCFASSRETKRVEGDIRQTTLLVLPKHGKEGDNKLAQPGVIVRKQALGLALQKDESNKIKIKTTSNHDTNQSVRNGSEKEIDDGANKGHTITIQRNQNLETYATSSQRRNAWRPQRKNLINVESTAGYGQQQYSSNQQYERYPTTFRDTYNTRYNTRYYRHSRYQKRGTTVSKQARQGTYSPSPPPHPQTLKGEAPPSLITLQLPPQHLMLGHEMIAERIQQQRQQKTANHINKEKKRKGKKWRKNQILPGYIHEKVLS</sequence>
<organism evidence="3 4">
    <name type="scientific">Didymodactylos carnosus</name>
    <dbReference type="NCBI Taxonomy" id="1234261"/>
    <lineage>
        <taxon>Eukaryota</taxon>
        <taxon>Metazoa</taxon>
        <taxon>Spiralia</taxon>
        <taxon>Gnathifera</taxon>
        <taxon>Rotifera</taxon>
        <taxon>Eurotatoria</taxon>
        <taxon>Bdelloidea</taxon>
        <taxon>Philodinida</taxon>
        <taxon>Philodinidae</taxon>
        <taxon>Didymodactylos</taxon>
    </lineage>
</organism>
<dbReference type="EMBL" id="CAJOBA010062432">
    <property type="protein sequence ID" value="CAF4337932.1"/>
    <property type="molecule type" value="Genomic_DNA"/>
</dbReference>
<feature type="region of interest" description="Disordered" evidence="1">
    <location>
        <begin position="337"/>
        <end position="371"/>
    </location>
</feature>
<evidence type="ECO:0000313" key="4">
    <source>
        <dbReference type="Proteomes" id="UP000682733"/>
    </source>
</evidence>
<dbReference type="Proteomes" id="UP000682733">
    <property type="component" value="Unassembled WGS sequence"/>
</dbReference>
<gene>
    <name evidence="2" type="ORF">OVA965_LOCUS39152</name>
    <name evidence="3" type="ORF">TMI583_LOCUS40419</name>
</gene>
<feature type="compositionally biased region" description="Polar residues" evidence="1">
    <location>
        <begin position="343"/>
        <end position="357"/>
    </location>
</feature>
<evidence type="ECO:0000313" key="2">
    <source>
        <dbReference type="EMBL" id="CAF1548436.1"/>
    </source>
</evidence>
<protein>
    <submittedName>
        <fullName evidence="3">Uncharacterized protein</fullName>
    </submittedName>
</protein>
<evidence type="ECO:0000313" key="3">
    <source>
        <dbReference type="EMBL" id="CAF4337932.1"/>
    </source>
</evidence>
<comment type="caution">
    <text evidence="3">The sequence shown here is derived from an EMBL/GenBank/DDBJ whole genome shotgun (WGS) entry which is preliminary data.</text>
</comment>
<dbReference type="Proteomes" id="UP000677228">
    <property type="component" value="Unassembled WGS sequence"/>
</dbReference>
<dbReference type="AlphaFoldDB" id="A0A8S2UJC3"/>
<feature type="region of interest" description="Disordered" evidence="1">
    <location>
        <begin position="399"/>
        <end position="418"/>
    </location>
</feature>
<accession>A0A8S2UJC3</accession>
<evidence type="ECO:0000256" key="1">
    <source>
        <dbReference type="SAM" id="MobiDB-lite"/>
    </source>
</evidence>
<proteinExistence type="predicted"/>